<dbReference type="PANTHER" id="PTHR32322">
    <property type="entry name" value="INNER MEMBRANE TRANSPORTER"/>
    <property type="match status" value="1"/>
</dbReference>
<dbReference type="Proteomes" id="UP000824225">
    <property type="component" value="Unassembled WGS sequence"/>
</dbReference>
<organism evidence="9 10">
    <name type="scientific">Candidatus Mailhella merdigallinarum</name>
    <dbReference type="NCBI Taxonomy" id="2838658"/>
    <lineage>
        <taxon>Bacteria</taxon>
        <taxon>Pseudomonadati</taxon>
        <taxon>Thermodesulfobacteriota</taxon>
        <taxon>Desulfovibrionia</taxon>
        <taxon>Desulfovibrionales</taxon>
        <taxon>Desulfovibrionaceae</taxon>
        <taxon>Mailhella</taxon>
    </lineage>
</organism>
<dbReference type="InterPro" id="IPR050638">
    <property type="entry name" value="AA-Vitamin_Transporters"/>
</dbReference>
<comment type="subcellular location">
    <subcellularLocation>
        <location evidence="1">Membrane</location>
        <topology evidence="1">Multi-pass membrane protein</topology>
    </subcellularLocation>
</comment>
<dbReference type="EMBL" id="DXAN01000005">
    <property type="protein sequence ID" value="HJA08137.1"/>
    <property type="molecule type" value="Genomic_DNA"/>
</dbReference>
<feature type="transmembrane region" description="Helical" evidence="7">
    <location>
        <begin position="7"/>
        <end position="26"/>
    </location>
</feature>
<evidence type="ECO:0000256" key="6">
    <source>
        <dbReference type="SAM" id="MobiDB-lite"/>
    </source>
</evidence>
<feature type="transmembrane region" description="Helical" evidence="7">
    <location>
        <begin position="93"/>
        <end position="115"/>
    </location>
</feature>
<dbReference type="InterPro" id="IPR000620">
    <property type="entry name" value="EamA_dom"/>
</dbReference>
<feature type="transmembrane region" description="Helical" evidence="7">
    <location>
        <begin position="124"/>
        <end position="141"/>
    </location>
</feature>
<dbReference type="SUPFAM" id="SSF103481">
    <property type="entry name" value="Multidrug resistance efflux transporter EmrE"/>
    <property type="match status" value="2"/>
</dbReference>
<evidence type="ECO:0000313" key="10">
    <source>
        <dbReference type="Proteomes" id="UP000824225"/>
    </source>
</evidence>
<evidence type="ECO:0000256" key="7">
    <source>
        <dbReference type="SAM" id="Phobius"/>
    </source>
</evidence>
<feature type="transmembrane region" description="Helical" evidence="7">
    <location>
        <begin position="147"/>
        <end position="166"/>
    </location>
</feature>
<evidence type="ECO:0000256" key="3">
    <source>
        <dbReference type="ARBA" id="ARBA00022692"/>
    </source>
</evidence>
<reference evidence="9" key="1">
    <citation type="journal article" date="2021" name="PeerJ">
        <title>Extensive microbial diversity within the chicken gut microbiome revealed by metagenomics and culture.</title>
        <authorList>
            <person name="Gilroy R."/>
            <person name="Ravi A."/>
            <person name="Getino M."/>
            <person name="Pursley I."/>
            <person name="Horton D.L."/>
            <person name="Alikhan N.F."/>
            <person name="Baker D."/>
            <person name="Gharbi K."/>
            <person name="Hall N."/>
            <person name="Watson M."/>
            <person name="Adriaenssens E.M."/>
            <person name="Foster-Nyarko E."/>
            <person name="Jarju S."/>
            <person name="Secka A."/>
            <person name="Antonio M."/>
            <person name="Oren A."/>
            <person name="Chaudhuri R.R."/>
            <person name="La Ragione R."/>
            <person name="Hildebrand F."/>
            <person name="Pallen M.J."/>
        </authorList>
    </citation>
    <scope>NUCLEOTIDE SEQUENCE</scope>
    <source>
        <strain evidence="9">CHK186-16707</strain>
    </source>
</reference>
<dbReference type="Pfam" id="PF00892">
    <property type="entry name" value="EamA"/>
    <property type="match status" value="2"/>
</dbReference>
<protein>
    <submittedName>
        <fullName evidence="9">DMT family transporter</fullName>
    </submittedName>
</protein>
<keyword evidence="3 7" id="KW-0812">Transmembrane</keyword>
<reference evidence="9" key="2">
    <citation type="submission" date="2021-04" db="EMBL/GenBank/DDBJ databases">
        <authorList>
            <person name="Gilroy R."/>
        </authorList>
    </citation>
    <scope>NUCLEOTIDE SEQUENCE</scope>
    <source>
        <strain evidence="9">CHK186-16707</strain>
    </source>
</reference>
<accession>A0A9D2HBD2</accession>
<keyword evidence="4 7" id="KW-1133">Transmembrane helix</keyword>
<feature type="transmembrane region" description="Helical" evidence="7">
    <location>
        <begin position="32"/>
        <end position="51"/>
    </location>
</feature>
<dbReference type="PANTHER" id="PTHR32322:SF2">
    <property type="entry name" value="EAMA DOMAIN-CONTAINING PROTEIN"/>
    <property type="match status" value="1"/>
</dbReference>
<evidence type="ECO:0000259" key="8">
    <source>
        <dbReference type="Pfam" id="PF00892"/>
    </source>
</evidence>
<dbReference type="AlphaFoldDB" id="A0A9D2HBD2"/>
<comment type="similarity">
    <text evidence="2">Belongs to the EamA transporter family.</text>
</comment>
<gene>
    <name evidence="9" type="ORF">H9962_02935</name>
</gene>
<feature type="transmembrane region" description="Helical" evidence="7">
    <location>
        <begin position="229"/>
        <end position="250"/>
    </location>
</feature>
<evidence type="ECO:0000256" key="5">
    <source>
        <dbReference type="ARBA" id="ARBA00023136"/>
    </source>
</evidence>
<sequence length="342" mass="36845">MTAGYVYIALATLFFSTMEIALKTVAGTFNPIQLNFTRFLVGGLVLLPIAARMLRQRHERVDAAALGSFAWLGFVGVTVSMTLYQLAVENANASVVAVLFSSNPVFVLLFAFLILHATIMRQHVIALILECLGIVAIINPLHTDISLSGIVYTMLATVTFALYGVLGARSVTRFSGVVVTSGSFLCAALEMLLLIALSHAAPVAEALTAHGLAHFARIPLLSGYTPSTAATMLYVSIGVTGAGYACYFMAIQTTSPVTASVVFFLKPALAPLLALFILGEPIPFHMAAGIVLILLGSLASLLPILLLKRTARMLRLRHKLHHSAHTHPHRHDRHRASRPRRT</sequence>
<dbReference type="GO" id="GO:0016020">
    <property type="term" value="C:membrane"/>
    <property type="evidence" value="ECO:0007669"/>
    <property type="project" value="UniProtKB-SubCell"/>
</dbReference>
<feature type="region of interest" description="Disordered" evidence="6">
    <location>
        <begin position="322"/>
        <end position="342"/>
    </location>
</feature>
<feature type="transmembrane region" description="Helical" evidence="7">
    <location>
        <begin position="178"/>
        <end position="197"/>
    </location>
</feature>
<name>A0A9D2HBD2_9BACT</name>
<evidence type="ECO:0000256" key="1">
    <source>
        <dbReference type="ARBA" id="ARBA00004141"/>
    </source>
</evidence>
<feature type="transmembrane region" description="Helical" evidence="7">
    <location>
        <begin position="284"/>
        <end position="307"/>
    </location>
</feature>
<proteinExistence type="inferred from homology"/>
<feature type="transmembrane region" description="Helical" evidence="7">
    <location>
        <begin position="63"/>
        <end position="87"/>
    </location>
</feature>
<evidence type="ECO:0000313" key="9">
    <source>
        <dbReference type="EMBL" id="HJA08137.1"/>
    </source>
</evidence>
<comment type="caution">
    <text evidence="9">The sequence shown here is derived from an EMBL/GenBank/DDBJ whole genome shotgun (WGS) entry which is preliminary data.</text>
</comment>
<feature type="domain" description="EamA" evidence="8">
    <location>
        <begin position="148"/>
        <end position="299"/>
    </location>
</feature>
<dbReference type="InterPro" id="IPR037185">
    <property type="entry name" value="EmrE-like"/>
</dbReference>
<feature type="transmembrane region" description="Helical" evidence="7">
    <location>
        <begin position="257"/>
        <end position="278"/>
    </location>
</feature>
<feature type="domain" description="EamA" evidence="8">
    <location>
        <begin position="3"/>
        <end position="138"/>
    </location>
</feature>
<keyword evidence="5 7" id="KW-0472">Membrane</keyword>
<evidence type="ECO:0000256" key="4">
    <source>
        <dbReference type="ARBA" id="ARBA00022989"/>
    </source>
</evidence>
<evidence type="ECO:0000256" key="2">
    <source>
        <dbReference type="ARBA" id="ARBA00007362"/>
    </source>
</evidence>